<evidence type="ECO:0000313" key="2">
    <source>
        <dbReference type="EMBL" id="KAF3767664.1"/>
    </source>
</evidence>
<proteinExistence type="predicted"/>
<feature type="compositionally biased region" description="Basic and acidic residues" evidence="1">
    <location>
        <begin position="917"/>
        <end position="934"/>
    </location>
</feature>
<feature type="region of interest" description="Disordered" evidence="1">
    <location>
        <begin position="453"/>
        <end position="582"/>
    </location>
</feature>
<feature type="compositionally biased region" description="Polar residues" evidence="1">
    <location>
        <begin position="472"/>
        <end position="482"/>
    </location>
</feature>
<feature type="compositionally biased region" description="Basic residues" evidence="1">
    <location>
        <begin position="485"/>
        <end position="497"/>
    </location>
</feature>
<feature type="compositionally biased region" description="Low complexity" evidence="1">
    <location>
        <begin position="71"/>
        <end position="88"/>
    </location>
</feature>
<name>A0A9P4Y647_CRYP1</name>
<feature type="compositionally biased region" description="Low complexity" evidence="1">
    <location>
        <begin position="501"/>
        <end position="510"/>
    </location>
</feature>
<comment type="caution">
    <text evidence="2">The sequence shown here is derived from an EMBL/GenBank/DDBJ whole genome shotgun (WGS) entry which is preliminary data.</text>
</comment>
<feature type="region of interest" description="Disordered" evidence="1">
    <location>
        <begin position="855"/>
        <end position="949"/>
    </location>
</feature>
<feature type="region of interest" description="Disordered" evidence="1">
    <location>
        <begin position="140"/>
        <end position="164"/>
    </location>
</feature>
<feature type="compositionally biased region" description="Low complexity" evidence="1">
    <location>
        <begin position="248"/>
        <end position="260"/>
    </location>
</feature>
<organism evidence="2 3">
    <name type="scientific">Cryphonectria parasitica (strain ATCC 38755 / EP155)</name>
    <dbReference type="NCBI Taxonomy" id="660469"/>
    <lineage>
        <taxon>Eukaryota</taxon>
        <taxon>Fungi</taxon>
        <taxon>Dikarya</taxon>
        <taxon>Ascomycota</taxon>
        <taxon>Pezizomycotina</taxon>
        <taxon>Sordariomycetes</taxon>
        <taxon>Sordariomycetidae</taxon>
        <taxon>Diaporthales</taxon>
        <taxon>Cryphonectriaceae</taxon>
        <taxon>Cryphonectria-Endothia species complex</taxon>
        <taxon>Cryphonectria</taxon>
    </lineage>
</organism>
<gene>
    <name evidence="2" type="ORF">M406DRAFT_69790</name>
</gene>
<feature type="compositionally biased region" description="Polar residues" evidence="1">
    <location>
        <begin position="396"/>
        <end position="405"/>
    </location>
</feature>
<feature type="compositionally biased region" description="Low complexity" evidence="1">
    <location>
        <begin position="562"/>
        <end position="578"/>
    </location>
</feature>
<dbReference type="GeneID" id="63842422"/>
<keyword evidence="3" id="KW-1185">Reference proteome</keyword>
<feature type="region of interest" description="Disordered" evidence="1">
    <location>
        <begin position="65"/>
        <end position="96"/>
    </location>
</feature>
<dbReference type="RefSeq" id="XP_040778625.1">
    <property type="nucleotide sequence ID" value="XM_040925293.1"/>
</dbReference>
<dbReference type="Proteomes" id="UP000803844">
    <property type="component" value="Unassembled WGS sequence"/>
</dbReference>
<reference evidence="2" key="1">
    <citation type="journal article" date="2020" name="Phytopathology">
        <title>Genome sequence of the chestnut blight fungus Cryphonectria parasitica EP155: A fundamental resource for an archetypical invasive plant pathogen.</title>
        <authorList>
            <person name="Crouch J.A."/>
            <person name="Dawe A."/>
            <person name="Aerts A."/>
            <person name="Barry K."/>
            <person name="Churchill A.C.L."/>
            <person name="Grimwood J."/>
            <person name="Hillman B."/>
            <person name="Milgroom M.G."/>
            <person name="Pangilinan J."/>
            <person name="Smith M."/>
            <person name="Salamov A."/>
            <person name="Schmutz J."/>
            <person name="Yadav J."/>
            <person name="Grigoriev I.V."/>
            <person name="Nuss D."/>
        </authorList>
    </citation>
    <scope>NUCLEOTIDE SEQUENCE</scope>
    <source>
        <strain evidence="2">EP155</strain>
    </source>
</reference>
<feature type="compositionally biased region" description="Basic and acidic residues" evidence="1">
    <location>
        <begin position="265"/>
        <end position="280"/>
    </location>
</feature>
<accession>A0A9P4Y647</accession>
<protein>
    <submittedName>
        <fullName evidence="2">Uncharacterized protein</fullName>
    </submittedName>
</protein>
<evidence type="ECO:0000256" key="1">
    <source>
        <dbReference type="SAM" id="MobiDB-lite"/>
    </source>
</evidence>
<dbReference type="AlphaFoldDB" id="A0A9P4Y647"/>
<evidence type="ECO:0000313" key="3">
    <source>
        <dbReference type="Proteomes" id="UP000803844"/>
    </source>
</evidence>
<sequence>MAQGLTAALQSVPAPSVALGLTSTLTEHEKQQIEGCKRIIRFQDEVLSGTHPRIKAPAYRLASIQNSEPQSPASTSTAASSGPVVSVPNAPRGPKAWTAKVNGAQVTDNHRSFNSNAQHTVASATNPTPARLPGVELPSNLSSSMSGVPAGPKARDAARPSENAATAQFDPVLLTKSEDLIKAELQIQRKHLERALNDQVQQQRVAAKASHSDDALADFDLAEVLMKALQLVQSSAPLQTDANLTANASGADSDSIGDDSTFYSSKHDTPESHLTHRIPDPDESDAAQQAREESHYEPPMVMEASPVPVQPPVVAMPVPAGPSVNTSEAQRLRHPRVFEPTLDDRTRPITLDGRSQPIDGMAMAQEAASVPMEIISSQDSEEANSSRDSGLADGKQYSSQGRLESATGQLIEQAFGRRRSPILRAHNLSPLAPQPAHVSPLAHAHRPPALPQDALSAQATPAQVAALRNDRSNGSSPESSPQGRPNKKNKKGKKRKADRTVANNAAAAVASPAIKAEPRSPSPLTAPQYSRPAKRVRQAPRPGQEQIFDEPRVEEVVESPHASSYSRYRSDRGSAYGSPLGPRARQDAQILTITESPRYEQQYREDVRPVEPVRYVRRISPGAQPHPYASGEVRTFRSVSRAGVDRPLAFQEARDPPRTIVRPVADRDRSRSPILIDERPQPVMRPPQMPASRVVVDEFGREYIDPSSRQESVIIRRSVAPRPVYEDRDDYYDPNRTTTRVIRRSVAPASVYGEPEIVYERGHPLRAASTLPGPSRYDDELVYRNPASSAGYTTTRRIITRSEYAPEYRYYRERDYPAQPSSQPSAEFYGLRATQEPRPPMGDPPREYIVRSTTVRPEASTRPEGVRMSSVRPEHVTGDYGSSIVLDERLPPPRAYSVRPMAPPPPPQQPQYVRQWPEYEARPAHSGQDARGEDDGVVYVDTVSRDAYR</sequence>
<dbReference type="OrthoDB" id="5333304at2759"/>
<feature type="region of interest" description="Disordered" evidence="1">
    <location>
        <begin position="246"/>
        <end position="297"/>
    </location>
</feature>
<feature type="region of interest" description="Disordered" evidence="1">
    <location>
        <begin position="376"/>
        <end position="405"/>
    </location>
</feature>
<dbReference type="EMBL" id="MU032346">
    <property type="protein sequence ID" value="KAF3767664.1"/>
    <property type="molecule type" value="Genomic_DNA"/>
</dbReference>